<reference evidence="2" key="1">
    <citation type="journal article" date="2019" name="Int. J. Syst. Evol. Microbiol.">
        <title>The Global Catalogue of Microorganisms (GCM) 10K type strain sequencing project: providing services to taxonomists for standard genome sequencing and annotation.</title>
        <authorList>
            <consortium name="The Broad Institute Genomics Platform"/>
            <consortium name="The Broad Institute Genome Sequencing Center for Infectious Disease"/>
            <person name="Wu L."/>
            <person name="Ma J."/>
        </authorList>
    </citation>
    <scope>NUCLEOTIDE SEQUENCE [LARGE SCALE GENOMIC DNA]</scope>
    <source>
        <strain evidence="2">CGMCC 1.6784</strain>
    </source>
</reference>
<evidence type="ECO:0000313" key="1">
    <source>
        <dbReference type="EMBL" id="GGN59206.1"/>
    </source>
</evidence>
<comment type="caution">
    <text evidence="1">The sequence shown here is derived from an EMBL/GenBank/DDBJ whole genome shotgun (WGS) entry which is preliminary data.</text>
</comment>
<organism evidence="1 2">
    <name type="scientific">Novosphingobium indicum</name>
    <dbReference type="NCBI Taxonomy" id="462949"/>
    <lineage>
        <taxon>Bacteria</taxon>
        <taxon>Pseudomonadati</taxon>
        <taxon>Pseudomonadota</taxon>
        <taxon>Alphaproteobacteria</taxon>
        <taxon>Sphingomonadales</taxon>
        <taxon>Sphingomonadaceae</taxon>
        <taxon>Novosphingobium</taxon>
    </lineage>
</organism>
<gene>
    <name evidence="1" type="ORF">GCM10011349_39500</name>
</gene>
<sequence>MLPSSLATSLKNAADVAISKVLTQGGTRTRAPNGEVSAVRTMTLDGFDEIAASWSPILKSAGYRIDLRAVFCHSRPHVTFTPVPHPKYLGGKVPRRCELADLLIVIDHIDPFHNIDDRRAVLVQAKMLKSGVVKPSGAEWVQHELLAWLPAFTFVDSGYDPRNRDFNGTPLVGSPVLSAEYGGIDLKTSPPVWRHELTQTTTPWFNSPIPLADFLADMTTGGSYCGRDAVRGGSDDWSFTVDELLRVTASRPITKKKSSVLRGNDNVVGFLEDTSPLSGSGGGGWDDYVEGDVAEWPEGPISTIHASFRSIEDRSEE</sequence>
<evidence type="ECO:0000313" key="2">
    <source>
        <dbReference type="Proteomes" id="UP000605099"/>
    </source>
</evidence>
<protein>
    <submittedName>
        <fullName evidence="1">Uncharacterized protein</fullName>
    </submittedName>
</protein>
<dbReference type="RefSeq" id="WP_188822549.1">
    <property type="nucleotide sequence ID" value="NZ_BMLK01000025.1"/>
</dbReference>
<dbReference type="Proteomes" id="UP000605099">
    <property type="component" value="Unassembled WGS sequence"/>
</dbReference>
<keyword evidence="2" id="KW-1185">Reference proteome</keyword>
<accession>A0ABQ2JYF1</accession>
<name>A0ABQ2JYF1_9SPHN</name>
<dbReference type="EMBL" id="BMLK01000025">
    <property type="protein sequence ID" value="GGN59206.1"/>
    <property type="molecule type" value="Genomic_DNA"/>
</dbReference>
<proteinExistence type="predicted"/>